<gene>
    <name evidence="3" type="ORF">OJ962_15790</name>
</gene>
<keyword evidence="2" id="KW-1133">Transmembrane helix</keyword>
<accession>A0ABT4RK83</accession>
<dbReference type="EMBL" id="JAPCID010000020">
    <property type="protein sequence ID" value="MDA0138964.1"/>
    <property type="molecule type" value="Genomic_DNA"/>
</dbReference>
<dbReference type="RefSeq" id="WP_202954442.1">
    <property type="nucleotide sequence ID" value="NZ_JAPCID010000020.1"/>
</dbReference>
<keyword evidence="2" id="KW-0812">Transmembrane</keyword>
<keyword evidence="2" id="KW-0472">Membrane</keyword>
<proteinExistence type="predicted"/>
<feature type="transmembrane region" description="Helical" evidence="2">
    <location>
        <begin position="133"/>
        <end position="152"/>
    </location>
</feature>
<sequence length="189" mass="19967">MPGTERPHEEEPAHEDAPAAAPREEAARLEAAREAARRDFAREQAEADRAPSGMQRGYARGRARDEAIRAQLTPLGPDERPLGLILAIVVVLVICGANAILAATEDHFAYAAAFVVGGLALAAGLWQRIYAVVVLVEALLALAIVFAALSLLLAGSLLAAAAALLVIAVSGPVFWLLIRVMARLQVPKQ</sequence>
<reference evidence="3" key="1">
    <citation type="submission" date="2022-10" db="EMBL/GenBank/DDBJ databases">
        <title>The WGS of Solirubrobacter sp. CPCC 204708.</title>
        <authorList>
            <person name="Jiang Z."/>
        </authorList>
    </citation>
    <scope>NUCLEOTIDE SEQUENCE</scope>
    <source>
        <strain evidence="3">CPCC 204708</strain>
    </source>
</reference>
<evidence type="ECO:0008006" key="5">
    <source>
        <dbReference type="Google" id="ProtNLM"/>
    </source>
</evidence>
<dbReference type="Proteomes" id="UP001147700">
    <property type="component" value="Unassembled WGS sequence"/>
</dbReference>
<keyword evidence="4" id="KW-1185">Reference proteome</keyword>
<feature type="transmembrane region" description="Helical" evidence="2">
    <location>
        <begin position="82"/>
        <end position="102"/>
    </location>
</feature>
<feature type="transmembrane region" description="Helical" evidence="2">
    <location>
        <begin position="158"/>
        <end position="178"/>
    </location>
</feature>
<evidence type="ECO:0000313" key="3">
    <source>
        <dbReference type="EMBL" id="MDA0138964.1"/>
    </source>
</evidence>
<feature type="region of interest" description="Disordered" evidence="1">
    <location>
        <begin position="1"/>
        <end position="59"/>
    </location>
</feature>
<feature type="compositionally biased region" description="Basic and acidic residues" evidence="1">
    <location>
        <begin position="1"/>
        <end position="49"/>
    </location>
</feature>
<evidence type="ECO:0000256" key="2">
    <source>
        <dbReference type="SAM" id="Phobius"/>
    </source>
</evidence>
<name>A0ABT4RK83_9ACTN</name>
<feature type="transmembrane region" description="Helical" evidence="2">
    <location>
        <begin position="108"/>
        <end position="126"/>
    </location>
</feature>
<evidence type="ECO:0000256" key="1">
    <source>
        <dbReference type="SAM" id="MobiDB-lite"/>
    </source>
</evidence>
<comment type="caution">
    <text evidence="3">The sequence shown here is derived from an EMBL/GenBank/DDBJ whole genome shotgun (WGS) entry which is preliminary data.</text>
</comment>
<evidence type="ECO:0000313" key="4">
    <source>
        <dbReference type="Proteomes" id="UP001147700"/>
    </source>
</evidence>
<organism evidence="3 4">
    <name type="scientific">Solirubrobacter deserti</name>
    <dbReference type="NCBI Taxonomy" id="2282478"/>
    <lineage>
        <taxon>Bacteria</taxon>
        <taxon>Bacillati</taxon>
        <taxon>Actinomycetota</taxon>
        <taxon>Thermoleophilia</taxon>
        <taxon>Solirubrobacterales</taxon>
        <taxon>Solirubrobacteraceae</taxon>
        <taxon>Solirubrobacter</taxon>
    </lineage>
</organism>
<protein>
    <recommendedName>
        <fullName evidence="5">DUF4233 domain-containing protein</fullName>
    </recommendedName>
</protein>